<feature type="compositionally biased region" description="Basic and acidic residues" evidence="1">
    <location>
        <begin position="1"/>
        <end position="10"/>
    </location>
</feature>
<comment type="caution">
    <text evidence="2">The sequence shown here is derived from an EMBL/GenBank/DDBJ whole genome shotgun (WGS) entry which is preliminary data.</text>
</comment>
<dbReference type="Proteomes" id="UP000612282">
    <property type="component" value="Unassembled WGS sequence"/>
</dbReference>
<gene>
    <name evidence="2" type="ORF">Aco03nite_100900</name>
</gene>
<sequence length="71" mass="7428">MVPTDADDHPAAQSDKASVPERIEIHNPSVNGALADRGACAHVHLPTGRTCVLPLHHPGSCDFVPADEVPS</sequence>
<dbReference type="EMBL" id="BOMG01000134">
    <property type="protein sequence ID" value="GID61686.1"/>
    <property type="molecule type" value="Genomic_DNA"/>
</dbReference>
<keyword evidence="3" id="KW-1185">Reference proteome</keyword>
<reference evidence="2 3" key="1">
    <citation type="submission" date="2021-01" db="EMBL/GenBank/DDBJ databases">
        <title>Whole genome shotgun sequence of Actinoplanes couchii NBRC 106145.</title>
        <authorList>
            <person name="Komaki H."/>
            <person name="Tamura T."/>
        </authorList>
    </citation>
    <scope>NUCLEOTIDE SEQUENCE [LARGE SCALE GENOMIC DNA]</scope>
    <source>
        <strain evidence="2 3">NBRC 106145</strain>
    </source>
</reference>
<feature type="region of interest" description="Disordered" evidence="1">
    <location>
        <begin position="1"/>
        <end position="23"/>
    </location>
</feature>
<proteinExistence type="predicted"/>
<evidence type="ECO:0000313" key="3">
    <source>
        <dbReference type="Proteomes" id="UP000612282"/>
    </source>
</evidence>
<organism evidence="2 3">
    <name type="scientific">Actinoplanes couchii</name>
    <dbReference type="NCBI Taxonomy" id="403638"/>
    <lineage>
        <taxon>Bacteria</taxon>
        <taxon>Bacillati</taxon>
        <taxon>Actinomycetota</taxon>
        <taxon>Actinomycetes</taxon>
        <taxon>Micromonosporales</taxon>
        <taxon>Micromonosporaceae</taxon>
        <taxon>Actinoplanes</taxon>
    </lineage>
</organism>
<accession>A0ABQ3XT53</accession>
<name>A0ABQ3XT53_9ACTN</name>
<protein>
    <submittedName>
        <fullName evidence="2">Uncharacterized protein</fullName>
    </submittedName>
</protein>
<evidence type="ECO:0000313" key="2">
    <source>
        <dbReference type="EMBL" id="GID61686.1"/>
    </source>
</evidence>
<evidence type="ECO:0000256" key="1">
    <source>
        <dbReference type="SAM" id="MobiDB-lite"/>
    </source>
</evidence>
<dbReference type="RefSeq" id="WP_203809902.1">
    <property type="nucleotide sequence ID" value="NZ_BAAAQE010000058.1"/>
</dbReference>